<evidence type="ECO:0000313" key="1">
    <source>
        <dbReference type="EMBL" id="GFR76645.1"/>
    </source>
</evidence>
<name>A0AAV4FV96_9GAST</name>
<reference evidence="1 2" key="1">
    <citation type="journal article" date="2021" name="Elife">
        <title>Chloroplast acquisition without the gene transfer in kleptoplastic sea slugs, Plakobranchus ocellatus.</title>
        <authorList>
            <person name="Maeda T."/>
            <person name="Takahashi S."/>
            <person name="Yoshida T."/>
            <person name="Shimamura S."/>
            <person name="Takaki Y."/>
            <person name="Nagai Y."/>
            <person name="Toyoda A."/>
            <person name="Suzuki Y."/>
            <person name="Arimoto A."/>
            <person name="Ishii H."/>
            <person name="Satoh N."/>
            <person name="Nishiyama T."/>
            <person name="Hasebe M."/>
            <person name="Maruyama T."/>
            <person name="Minagawa J."/>
            <person name="Obokata J."/>
            <person name="Shigenobu S."/>
        </authorList>
    </citation>
    <scope>NUCLEOTIDE SEQUENCE [LARGE SCALE GENOMIC DNA]</scope>
</reference>
<organism evidence="1 2">
    <name type="scientific">Elysia marginata</name>
    <dbReference type="NCBI Taxonomy" id="1093978"/>
    <lineage>
        <taxon>Eukaryota</taxon>
        <taxon>Metazoa</taxon>
        <taxon>Spiralia</taxon>
        <taxon>Lophotrochozoa</taxon>
        <taxon>Mollusca</taxon>
        <taxon>Gastropoda</taxon>
        <taxon>Heterobranchia</taxon>
        <taxon>Euthyneura</taxon>
        <taxon>Panpulmonata</taxon>
        <taxon>Sacoglossa</taxon>
        <taxon>Placobranchoidea</taxon>
        <taxon>Plakobranchidae</taxon>
        <taxon>Elysia</taxon>
    </lineage>
</organism>
<accession>A0AAV4FV96</accession>
<dbReference type="EMBL" id="BMAT01011649">
    <property type="protein sequence ID" value="GFR76645.1"/>
    <property type="molecule type" value="Genomic_DNA"/>
</dbReference>
<dbReference type="Proteomes" id="UP000762676">
    <property type="component" value="Unassembled WGS sequence"/>
</dbReference>
<evidence type="ECO:0000313" key="2">
    <source>
        <dbReference type="Proteomes" id="UP000762676"/>
    </source>
</evidence>
<sequence>MEIDAFFPAPQQRIDTHSKEIKVKLCTPILQFIDEVTFRLESHASQMTLQNSKQMKVRGCEVWSVGRIRRSYSFRKKKRTTALTSSFDQSLMGIAILESVVFNSASINGAETVHRER</sequence>
<dbReference type="AlphaFoldDB" id="A0AAV4FV96"/>
<comment type="caution">
    <text evidence="1">The sequence shown here is derived from an EMBL/GenBank/DDBJ whole genome shotgun (WGS) entry which is preliminary data.</text>
</comment>
<protein>
    <submittedName>
        <fullName evidence="1">Uncharacterized protein</fullName>
    </submittedName>
</protein>
<proteinExistence type="predicted"/>
<gene>
    <name evidence="1" type="ORF">ElyMa_005805700</name>
</gene>
<keyword evidence="2" id="KW-1185">Reference proteome</keyword>